<evidence type="ECO:0000313" key="2">
    <source>
        <dbReference type="EMBL" id="RMJ18512.1"/>
    </source>
</evidence>
<dbReference type="STRING" id="2010991.A0A3M2SMZ0"/>
<dbReference type="PANTHER" id="PTHR12652:SF25">
    <property type="entry name" value="MICROBODY (PEROXISOME) PROLIFERATION PROTEIN PEROXIN 11C (EUROFUNG)"/>
    <property type="match status" value="1"/>
</dbReference>
<accession>A0A3M2SMZ0</accession>
<comment type="caution">
    <text evidence="2">The sequence shown here is derived from an EMBL/GenBank/DDBJ whole genome shotgun (WGS) entry which is preliminary data.</text>
</comment>
<dbReference type="AlphaFoldDB" id="A0A3M2SMZ0"/>
<dbReference type="PANTHER" id="PTHR12652">
    <property type="entry name" value="PEROXISOMAL BIOGENESIS FACTOR 11"/>
    <property type="match status" value="1"/>
</dbReference>
<protein>
    <submittedName>
        <fullName evidence="2">Uncharacterized protein</fullName>
    </submittedName>
</protein>
<evidence type="ECO:0000256" key="1">
    <source>
        <dbReference type="SAM" id="MobiDB-lite"/>
    </source>
</evidence>
<proteinExistence type="predicted"/>
<keyword evidence="3" id="KW-1185">Reference proteome</keyword>
<gene>
    <name evidence="2" type="ORF">CDV36_001779</name>
</gene>
<dbReference type="Proteomes" id="UP000277212">
    <property type="component" value="Unassembled WGS sequence"/>
</dbReference>
<feature type="compositionally biased region" description="Polar residues" evidence="1">
    <location>
        <begin position="57"/>
        <end position="77"/>
    </location>
</feature>
<sequence>MKENSVNNYRAIRKILTESLSSIVVAFATRQGINSFTPYQSHRQLLTPSSTEPPAPGQTTSLATPQNAAITESTPVSTEKKPAGLNAPVAIKKLDGFISHLNRVIHTRDGHDSVILFAAYVAQLAAAILETSGNANLRKWANKFVALVPKALASRAPSLPLGSKLFSLFSAAPRFQLRLAERLRALVDMLDDWSVMSRLWGLLTMWMLAKELITTPNTDDKEPRVRKVKTAISATQIVSLIGFFVLENVAWLSRRKVLAWSDKSQPKLILWCVRSWGVYVFAELGRLLFERVRKRRGEAGQEDAEARTQWNKQFVENLAWAPLTVHWTTPGGLLPESVAALLASYAQFISVQGLWKETAENA</sequence>
<evidence type="ECO:0000313" key="3">
    <source>
        <dbReference type="Proteomes" id="UP000277212"/>
    </source>
</evidence>
<dbReference type="EMBL" id="NKUJ01000018">
    <property type="protein sequence ID" value="RMJ18512.1"/>
    <property type="molecule type" value="Genomic_DNA"/>
</dbReference>
<reference evidence="2 3" key="1">
    <citation type="submission" date="2017-06" db="EMBL/GenBank/DDBJ databases">
        <title>Comparative genomic analysis of Ambrosia Fusariam Clade fungi.</title>
        <authorList>
            <person name="Stajich J.E."/>
            <person name="Carrillo J."/>
            <person name="Kijimoto T."/>
            <person name="Eskalen A."/>
            <person name="O'Donnell K."/>
            <person name="Kasson M."/>
        </authorList>
    </citation>
    <scope>NUCLEOTIDE SEQUENCE [LARGE SCALE GENOMIC DNA]</scope>
    <source>
        <strain evidence="2">UCR3666</strain>
    </source>
</reference>
<feature type="region of interest" description="Disordered" evidence="1">
    <location>
        <begin position="44"/>
        <end position="82"/>
    </location>
</feature>
<dbReference type="OrthoDB" id="10005898at2759"/>
<organism evidence="2 3">
    <name type="scientific">Fusarium kuroshium</name>
    <dbReference type="NCBI Taxonomy" id="2010991"/>
    <lineage>
        <taxon>Eukaryota</taxon>
        <taxon>Fungi</taxon>
        <taxon>Dikarya</taxon>
        <taxon>Ascomycota</taxon>
        <taxon>Pezizomycotina</taxon>
        <taxon>Sordariomycetes</taxon>
        <taxon>Hypocreomycetidae</taxon>
        <taxon>Hypocreales</taxon>
        <taxon>Nectriaceae</taxon>
        <taxon>Fusarium</taxon>
        <taxon>Fusarium solani species complex</taxon>
    </lineage>
</organism>
<name>A0A3M2SMZ0_9HYPO</name>